<evidence type="ECO:0000256" key="1">
    <source>
        <dbReference type="ARBA" id="ARBA00004651"/>
    </source>
</evidence>
<dbReference type="AlphaFoldDB" id="A0A1M7F490"/>
<keyword evidence="3" id="KW-1003">Cell membrane</keyword>
<dbReference type="RefSeq" id="WP_330393722.1">
    <property type="nucleotide sequence ID" value="NZ_FRCP01000005.1"/>
</dbReference>
<reference evidence="9 10" key="1">
    <citation type="submission" date="2016-11" db="EMBL/GenBank/DDBJ databases">
        <authorList>
            <person name="Jaros S."/>
            <person name="Januszkiewicz K."/>
            <person name="Wedrychowicz H."/>
        </authorList>
    </citation>
    <scope>NUCLEOTIDE SEQUENCE [LARGE SCALE GENOMIC DNA]</scope>
    <source>
        <strain evidence="9 10">DSM 15930</strain>
    </source>
</reference>
<evidence type="ECO:0000256" key="7">
    <source>
        <dbReference type="RuleBase" id="RU363032"/>
    </source>
</evidence>
<dbReference type="Pfam" id="PF00528">
    <property type="entry name" value="BPD_transp_1"/>
    <property type="match status" value="1"/>
</dbReference>
<protein>
    <submittedName>
        <fullName evidence="9">NitT/TauT family transport system permease protein</fullName>
    </submittedName>
</protein>
<feature type="domain" description="ABC transmembrane type-1" evidence="8">
    <location>
        <begin position="88"/>
        <end position="269"/>
    </location>
</feature>
<gene>
    <name evidence="9" type="ORF">SAMN02746066_00377</name>
</gene>
<evidence type="ECO:0000256" key="5">
    <source>
        <dbReference type="ARBA" id="ARBA00022989"/>
    </source>
</evidence>
<comment type="similarity">
    <text evidence="7">Belongs to the binding-protein-dependent transport system permease family.</text>
</comment>
<feature type="transmembrane region" description="Helical" evidence="7">
    <location>
        <begin position="217"/>
        <end position="240"/>
    </location>
</feature>
<keyword evidence="4 7" id="KW-0812">Transmembrane</keyword>
<dbReference type="SUPFAM" id="SSF161098">
    <property type="entry name" value="MetI-like"/>
    <property type="match status" value="1"/>
</dbReference>
<feature type="transmembrane region" description="Helical" evidence="7">
    <location>
        <begin position="153"/>
        <end position="173"/>
    </location>
</feature>
<dbReference type="PANTHER" id="PTHR30151">
    <property type="entry name" value="ALKANE SULFONATE ABC TRANSPORTER-RELATED, MEMBRANE SUBUNIT"/>
    <property type="match status" value="1"/>
</dbReference>
<evidence type="ECO:0000313" key="9">
    <source>
        <dbReference type="EMBL" id="SHL98519.1"/>
    </source>
</evidence>
<feature type="transmembrane region" description="Helical" evidence="7">
    <location>
        <begin position="127"/>
        <end position="147"/>
    </location>
</feature>
<organism evidence="9 10">
    <name type="scientific">Anaerosporobacter mobilis DSM 15930</name>
    <dbReference type="NCBI Taxonomy" id="1120996"/>
    <lineage>
        <taxon>Bacteria</taxon>
        <taxon>Bacillati</taxon>
        <taxon>Bacillota</taxon>
        <taxon>Clostridia</taxon>
        <taxon>Lachnospirales</taxon>
        <taxon>Lachnospiraceae</taxon>
        <taxon>Anaerosporobacter</taxon>
    </lineage>
</organism>
<dbReference type="GO" id="GO:0055085">
    <property type="term" value="P:transmembrane transport"/>
    <property type="evidence" value="ECO:0007669"/>
    <property type="project" value="InterPro"/>
</dbReference>
<dbReference type="Gene3D" id="1.10.3720.10">
    <property type="entry name" value="MetI-like"/>
    <property type="match status" value="1"/>
</dbReference>
<feature type="transmembrane region" description="Helical" evidence="7">
    <location>
        <begin position="41"/>
        <end position="60"/>
    </location>
</feature>
<keyword evidence="10" id="KW-1185">Reference proteome</keyword>
<dbReference type="PROSITE" id="PS50928">
    <property type="entry name" value="ABC_TM1"/>
    <property type="match status" value="1"/>
</dbReference>
<evidence type="ECO:0000256" key="6">
    <source>
        <dbReference type="ARBA" id="ARBA00023136"/>
    </source>
</evidence>
<keyword evidence="6 7" id="KW-0472">Membrane</keyword>
<dbReference type="STRING" id="1120996.SAMN02746066_00377"/>
<dbReference type="Proteomes" id="UP000184038">
    <property type="component" value="Unassembled WGS sequence"/>
</dbReference>
<evidence type="ECO:0000256" key="2">
    <source>
        <dbReference type="ARBA" id="ARBA00022448"/>
    </source>
</evidence>
<accession>A0A1M7F490</accession>
<proteinExistence type="inferred from homology"/>
<keyword evidence="2 7" id="KW-0813">Transport</keyword>
<dbReference type="InterPro" id="IPR035906">
    <property type="entry name" value="MetI-like_sf"/>
</dbReference>
<sequence>MRTLRSLERSYKKSSDMVSSAQRAYVSAYITKMKRVRLAQILILVIFLGVWESATRVGIIDPFVFSSPSRIIKCIYTMGADGSLFRHIGITLLETFISFALVIILGLLIAIILWWNDSVSKVLEPYLVILNSLPKSALAPVFIVWLGNNMKTIIIAAISVAVFGSIITLYTDFKEVEEDKIKLIRTLGGTKKDILFRVVIPSNIPSIISVMKVNIGLSLVGVIIGEFLAAKAGLGYLIIYGSQVFKLDYVIMSIVILCIVAALLYKILGYFEKKYSGSC</sequence>
<name>A0A1M7F490_9FIRM</name>
<feature type="transmembrane region" description="Helical" evidence="7">
    <location>
        <begin position="247"/>
        <end position="268"/>
    </location>
</feature>
<evidence type="ECO:0000256" key="4">
    <source>
        <dbReference type="ARBA" id="ARBA00022692"/>
    </source>
</evidence>
<feature type="transmembrane region" description="Helical" evidence="7">
    <location>
        <begin position="96"/>
        <end position="115"/>
    </location>
</feature>
<dbReference type="GO" id="GO:0005886">
    <property type="term" value="C:plasma membrane"/>
    <property type="evidence" value="ECO:0007669"/>
    <property type="project" value="UniProtKB-SubCell"/>
</dbReference>
<dbReference type="InterPro" id="IPR000515">
    <property type="entry name" value="MetI-like"/>
</dbReference>
<evidence type="ECO:0000259" key="8">
    <source>
        <dbReference type="PROSITE" id="PS50928"/>
    </source>
</evidence>
<comment type="subcellular location">
    <subcellularLocation>
        <location evidence="1 7">Cell membrane</location>
        <topology evidence="1 7">Multi-pass membrane protein</topology>
    </subcellularLocation>
</comment>
<keyword evidence="5 7" id="KW-1133">Transmembrane helix</keyword>
<dbReference type="EMBL" id="FRCP01000005">
    <property type="protein sequence ID" value="SHL98519.1"/>
    <property type="molecule type" value="Genomic_DNA"/>
</dbReference>
<dbReference type="PANTHER" id="PTHR30151:SF19">
    <property type="entry name" value="ABC TRANSPORTER PERMEASE"/>
    <property type="match status" value="1"/>
</dbReference>
<evidence type="ECO:0000256" key="3">
    <source>
        <dbReference type="ARBA" id="ARBA00022475"/>
    </source>
</evidence>
<dbReference type="CDD" id="cd06261">
    <property type="entry name" value="TM_PBP2"/>
    <property type="match status" value="1"/>
</dbReference>
<evidence type="ECO:0000313" key="10">
    <source>
        <dbReference type="Proteomes" id="UP000184038"/>
    </source>
</evidence>